<comment type="similarity">
    <text evidence="1 2">Belongs to the flagella basal body rod proteins family.</text>
</comment>
<keyword evidence="5" id="KW-0282">Flagellum</keyword>
<gene>
    <name evidence="5" type="ORF">ACFSKK_15400</name>
</gene>
<dbReference type="PANTHER" id="PTHR30435">
    <property type="entry name" value="FLAGELLAR PROTEIN"/>
    <property type="match status" value="1"/>
</dbReference>
<keyword evidence="6" id="KW-1185">Reference proteome</keyword>
<dbReference type="RefSeq" id="WP_247346631.1">
    <property type="nucleotide sequence ID" value="NZ_CP095550.1"/>
</dbReference>
<reference evidence="6" key="1">
    <citation type="journal article" date="2019" name="Int. J. Syst. Evol. Microbiol.">
        <title>The Global Catalogue of Microorganisms (GCM) 10K type strain sequencing project: providing services to taxonomists for standard genome sequencing and annotation.</title>
        <authorList>
            <consortium name="The Broad Institute Genomics Platform"/>
            <consortium name="The Broad Institute Genome Sequencing Center for Infectious Disease"/>
            <person name="Wu L."/>
            <person name="Ma J."/>
        </authorList>
    </citation>
    <scope>NUCLEOTIDE SEQUENCE [LARGE SCALE GENOMIC DNA]</scope>
    <source>
        <strain evidence="6">CGMCC 1.15474</strain>
    </source>
</reference>
<dbReference type="InterPro" id="IPR020013">
    <property type="entry name" value="Flagellar_FlgE/F/G"/>
</dbReference>
<keyword evidence="2" id="KW-0975">Bacterial flagellum</keyword>
<dbReference type="InterPro" id="IPR053967">
    <property type="entry name" value="LlgE_F_G-like_D1"/>
</dbReference>
<dbReference type="SUPFAM" id="SSF117143">
    <property type="entry name" value="Flagellar hook protein flgE"/>
    <property type="match status" value="1"/>
</dbReference>
<evidence type="ECO:0000256" key="2">
    <source>
        <dbReference type="RuleBase" id="RU362116"/>
    </source>
</evidence>
<feature type="domain" description="Flagellar hook protein FlgE/F/G-like D1" evidence="4">
    <location>
        <begin position="106"/>
        <end position="171"/>
    </location>
</feature>
<dbReference type="InterPro" id="IPR010930">
    <property type="entry name" value="Flg_bb/hook_C_dom"/>
</dbReference>
<feature type="domain" description="Flagellar basal-body/hook protein C-terminal" evidence="3">
    <location>
        <begin position="234"/>
        <end position="276"/>
    </location>
</feature>
<dbReference type="NCBIfam" id="TIGR03506">
    <property type="entry name" value="FlgEFG_subfam"/>
    <property type="match status" value="1"/>
</dbReference>
<dbReference type="Pfam" id="PF06429">
    <property type="entry name" value="Flg_bbr_C"/>
    <property type="match status" value="1"/>
</dbReference>
<dbReference type="Pfam" id="PF22692">
    <property type="entry name" value="LlgE_F_G_D1"/>
    <property type="match status" value="1"/>
</dbReference>
<evidence type="ECO:0000259" key="3">
    <source>
        <dbReference type="Pfam" id="PF06429"/>
    </source>
</evidence>
<evidence type="ECO:0000313" key="5">
    <source>
        <dbReference type="EMBL" id="MFD2215075.1"/>
    </source>
</evidence>
<accession>A0ABW5BZS1</accession>
<evidence type="ECO:0000259" key="4">
    <source>
        <dbReference type="Pfam" id="PF22692"/>
    </source>
</evidence>
<name>A0ABW5BZS1_9BACI</name>
<evidence type="ECO:0000313" key="6">
    <source>
        <dbReference type="Proteomes" id="UP001597318"/>
    </source>
</evidence>
<dbReference type="PANTHER" id="PTHR30435:SF19">
    <property type="entry name" value="FLAGELLAR BASAL-BODY ROD PROTEIN FLGG"/>
    <property type="match status" value="1"/>
</dbReference>
<proteinExistence type="inferred from homology"/>
<protein>
    <submittedName>
        <fullName evidence="5">Flagellar hook-basal body protein</fullName>
    </submittedName>
</protein>
<comment type="subcellular location">
    <subcellularLocation>
        <location evidence="2">Bacterial flagellum basal body</location>
    </subcellularLocation>
</comment>
<keyword evidence="5" id="KW-0966">Cell projection</keyword>
<comment type="caution">
    <text evidence="5">The sequence shown here is derived from an EMBL/GenBank/DDBJ whole genome shotgun (WGS) entry which is preliminary data.</text>
</comment>
<dbReference type="EMBL" id="JBHUIK010000003">
    <property type="protein sequence ID" value="MFD2215075.1"/>
    <property type="molecule type" value="Genomic_DNA"/>
</dbReference>
<dbReference type="InterPro" id="IPR037925">
    <property type="entry name" value="FlgE/F/G-like"/>
</dbReference>
<keyword evidence="5" id="KW-0969">Cilium</keyword>
<sequence>MLRSMITATNTMNQLQKQLDQIGHNMANIDTQSYKRTETSFSELVRQQFNNQPNAAEEIAEQRFGRELGIRQGTGAMLNSSLVFTQGNIKQTSRELDIAFTLPNQFLQIDVNGEINYTRDGALYLSPTNDGTNQLLLTASDGSPVLDENQNQIRFNDDFQKIVISNDGTISTVQNDQTEAPQEFQLGVVQVDRPQMLIQNGNNRYGLKDLGDIPLNEVLTFLEGDLRGDVAMEQGALEMSNVDLSKEMTDLLISQRSYQMNAKSVTLGDQMLGLINGVR</sequence>
<evidence type="ECO:0000256" key="1">
    <source>
        <dbReference type="ARBA" id="ARBA00009677"/>
    </source>
</evidence>
<organism evidence="5 6">
    <name type="scientific">Metabacillus endolithicus</name>
    <dbReference type="NCBI Taxonomy" id="1535204"/>
    <lineage>
        <taxon>Bacteria</taxon>
        <taxon>Bacillati</taxon>
        <taxon>Bacillota</taxon>
        <taxon>Bacilli</taxon>
        <taxon>Bacillales</taxon>
        <taxon>Bacillaceae</taxon>
        <taxon>Metabacillus</taxon>
    </lineage>
</organism>
<dbReference type="Proteomes" id="UP001597318">
    <property type="component" value="Unassembled WGS sequence"/>
</dbReference>